<dbReference type="Proteomes" id="UP000634522">
    <property type="component" value="Unassembled WGS sequence"/>
</dbReference>
<keyword evidence="1" id="KW-0732">Signal</keyword>
<accession>A0ABX1NQ09</accession>
<reference evidence="2 3" key="1">
    <citation type="submission" date="2019-12" db="EMBL/GenBank/DDBJ databases">
        <title>Comparative genomics gives insights into the taxonomy of the Azoarcus-Aromatoleum group and reveals separate origins of nif in the plant-associated Azoarcus and non-plant-associated Aromatoleum sub-groups.</title>
        <authorList>
            <person name="Lafos M."/>
            <person name="Maluk M."/>
            <person name="Batista M."/>
            <person name="Junghare M."/>
            <person name="Carmona M."/>
            <person name="Faoro H."/>
            <person name="Cruz L.M."/>
            <person name="Battistoni F."/>
            <person name="De Souza E."/>
            <person name="Pedrosa F."/>
            <person name="Chen W.-M."/>
            <person name="Poole P.S."/>
            <person name="Dixon R.A."/>
            <person name="James E.K."/>
        </authorList>
    </citation>
    <scope>NUCLEOTIDE SEQUENCE [LARGE SCALE GENOMIC DNA]</scope>
    <source>
        <strain evidence="2 3">T</strain>
    </source>
</reference>
<sequence length="123" mass="12843">MSMKIRTLVALVAAPLVFAMGNAHAEYTGTCGSQFTTLEGVITYAKSFKSEKDRTGMLGKVSGAVTKVAAGKEDEAVMLMIAVSDKADELSSAAKPKLGMGDATDIMNGAYAAIMCLNPNYIP</sequence>
<name>A0ABX1NQ09_9RHOO</name>
<evidence type="ECO:0000313" key="2">
    <source>
        <dbReference type="EMBL" id="NMG01106.1"/>
    </source>
</evidence>
<keyword evidence="3" id="KW-1185">Reference proteome</keyword>
<feature type="signal peptide" evidence="1">
    <location>
        <begin position="1"/>
        <end position="25"/>
    </location>
</feature>
<feature type="chain" id="PRO_5045461100" evidence="1">
    <location>
        <begin position="26"/>
        <end position="123"/>
    </location>
</feature>
<protein>
    <submittedName>
        <fullName evidence="2">Uncharacterized protein</fullName>
    </submittedName>
</protein>
<dbReference type="RefSeq" id="WP_169143603.1">
    <property type="nucleotide sequence ID" value="NZ_WTVS01000134.1"/>
</dbReference>
<proteinExistence type="predicted"/>
<dbReference type="EMBL" id="WTVS01000134">
    <property type="protein sequence ID" value="NMG01106.1"/>
    <property type="molecule type" value="Genomic_DNA"/>
</dbReference>
<comment type="caution">
    <text evidence="2">The sequence shown here is derived from an EMBL/GenBank/DDBJ whole genome shotgun (WGS) entry which is preliminary data.</text>
</comment>
<organism evidence="2 3">
    <name type="scientific">Aromatoleum toluolicum</name>
    <dbReference type="NCBI Taxonomy" id="90060"/>
    <lineage>
        <taxon>Bacteria</taxon>
        <taxon>Pseudomonadati</taxon>
        <taxon>Pseudomonadota</taxon>
        <taxon>Betaproteobacteria</taxon>
        <taxon>Rhodocyclales</taxon>
        <taxon>Rhodocyclaceae</taxon>
        <taxon>Aromatoleum</taxon>
    </lineage>
</organism>
<evidence type="ECO:0000313" key="3">
    <source>
        <dbReference type="Proteomes" id="UP000634522"/>
    </source>
</evidence>
<evidence type="ECO:0000256" key="1">
    <source>
        <dbReference type="SAM" id="SignalP"/>
    </source>
</evidence>
<gene>
    <name evidence="2" type="ORF">GPA27_27430</name>
</gene>